<dbReference type="Proteomes" id="UP001601948">
    <property type="component" value="Unassembled WGS sequence"/>
</dbReference>
<dbReference type="RefSeq" id="WP_387726037.1">
    <property type="nucleotide sequence ID" value="NZ_JBIAPI010000016.1"/>
</dbReference>
<comment type="caution">
    <text evidence="3">The sequence shown here is derived from an EMBL/GenBank/DDBJ whole genome shotgun (WGS) entry which is preliminary data.</text>
</comment>
<keyword evidence="4" id="KW-1185">Reference proteome</keyword>
<protein>
    <recommendedName>
        <fullName evidence="5">Secreted protein</fullName>
    </recommendedName>
</protein>
<reference evidence="3 4" key="1">
    <citation type="submission" date="2024-10" db="EMBL/GenBank/DDBJ databases">
        <title>The Natural Products Discovery Center: Release of the First 8490 Sequenced Strains for Exploring Actinobacteria Biosynthetic Diversity.</title>
        <authorList>
            <person name="Kalkreuter E."/>
            <person name="Kautsar S.A."/>
            <person name="Yang D."/>
            <person name="Bader C.D."/>
            <person name="Teijaro C.N."/>
            <person name="Fluegel L."/>
            <person name="Davis C.M."/>
            <person name="Simpson J.R."/>
            <person name="Lauterbach L."/>
            <person name="Steele A.D."/>
            <person name="Gui C."/>
            <person name="Meng S."/>
            <person name="Li G."/>
            <person name="Viehrig K."/>
            <person name="Ye F."/>
            <person name="Su P."/>
            <person name="Kiefer A.F."/>
            <person name="Nichols A."/>
            <person name="Cepeda A.J."/>
            <person name="Yan W."/>
            <person name="Fan B."/>
            <person name="Jiang Y."/>
            <person name="Adhikari A."/>
            <person name="Zheng C.-J."/>
            <person name="Schuster L."/>
            <person name="Cowan T.M."/>
            <person name="Smanski M.J."/>
            <person name="Chevrette M.G."/>
            <person name="De Carvalho L.P.S."/>
            <person name="Shen B."/>
        </authorList>
    </citation>
    <scope>NUCLEOTIDE SEQUENCE [LARGE SCALE GENOMIC DNA]</scope>
    <source>
        <strain evidence="3 4">NPDC003040</strain>
    </source>
</reference>
<gene>
    <name evidence="3" type="ORF">ACFYV7_39250</name>
</gene>
<dbReference type="EMBL" id="JBIAPI010000016">
    <property type="protein sequence ID" value="MFF3228883.1"/>
    <property type="molecule type" value="Genomic_DNA"/>
</dbReference>
<feature type="region of interest" description="Disordered" evidence="1">
    <location>
        <begin position="170"/>
        <end position="189"/>
    </location>
</feature>
<name>A0ABW6R6K3_9NOCA</name>
<evidence type="ECO:0008006" key="5">
    <source>
        <dbReference type="Google" id="ProtNLM"/>
    </source>
</evidence>
<evidence type="ECO:0000256" key="1">
    <source>
        <dbReference type="SAM" id="MobiDB-lite"/>
    </source>
</evidence>
<evidence type="ECO:0000256" key="2">
    <source>
        <dbReference type="SAM" id="SignalP"/>
    </source>
</evidence>
<sequence length="271" mass="29839">MRTCPSALLVTGLSALLIAGVASPSLAHADEDPPVSAEEEKAEADTKASGTAEQEFNKRNLNQWVAVVDAFCTPLTDPRKDPEGAKRDISNKDILAYDAAYRLSPLIFYRNIDPVDATRDLTLSGKFSPPSGFESGVDRLKWWRFLICNSAEYKNGDPEKSGKGRIEMEEGHGLLSRPSKRRDPPGKGVSITDGWNALLKAHKERLGVMLKPSCTEDGMVALNQLRLMLEQKALEITEYPKLTDEKIAELLEAAQTDCPNIDAIEELARED</sequence>
<feature type="chain" id="PRO_5045969845" description="Secreted protein" evidence="2">
    <location>
        <begin position="30"/>
        <end position="271"/>
    </location>
</feature>
<feature type="signal peptide" evidence="2">
    <location>
        <begin position="1"/>
        <end position="29"/>
    </location>
</feature>
<evidence type="ECO:0000313" key="3">
    <source>
        <dbReference type="EMBL" id="MFF3228883.1"/>
    </source>
</evidence>
<accession>A0ABW6R6K3</accession>
<keyword evidence="2" id="KW-0732">Signal</keyword>
<evidence type="ECO:0000313" key="4">
    <source>
        <dbReference type="Proteomes" id="UP001601948"/>
    </source>
</evidence>
<organism evidence="3 4">
    <name type="scientific">Nocardia suismassiliense</name>
    <dbReference type="NCBI Taxonomy" id="2077092"/>
    <lineage>
        <taxon>Bacteria</taxon>
        <taxon>Bacillati</taxon>
        <taxon>Actinomycetota</taxon>
        <taxon>Actinomycetes</taxon>
        <taxon>Mycobacteriales</taxon>
        <taxon>Nocardiaceae</taxon>
        <taxon>Nocardia</taxon>
    </lineage>
</organism>
<feature type="region of interest" description="Disordered" evidence="1">
    <location>
        <begin position="27"/>
        <end position="53"/>
    </location>
</feature>
<proteinExistence type="predicted"/>